<keyword evidence="1" id="KW-0645">Protease</keyword>
<dbReference type="InterPro" id="IPR029055">
    <property type="entry name" value="Ntn_hydrolases_N"/>
</dbReference>
<keyword evidence="1" id="KW-0647">Proteasome</keyword>
<accession>A0A4R1L6K3</accession>
<keyword evidence="2" id="KW-1185">Reference proteome</keyword>
<keyword evidence="1" id="KW-0378">Hydrolase</keyword>
<dbReference type="AlphaFoldDB" id="A0A4R1L6K3"/>
<dbReference type="OrthoDB" id="9786336at2"/>
<dbReference type="Proteomes" id="UP000295210">
    <property type="component" value="Unassembled WGS sequence"/>
</dbReference>
<name>A0A4R1L6K3_9BACT</name>
<evidence type="ECO:0000313" key="1">
    <source>
        <dbReference type="EMBL" id="TCK72700.1"/>
    </source>
</evidence>
<dbReference type="InterPro" id="IPR016545">
    <property type="entry name" value="UCP009120_prtse"/>
</dbReference>
<gene>
    <name evidence="1" type="ORF">C7378_2288</name>
</gene>
<evidence type="ECO:0000313" key="2">
    <source>
        <dbReference type="Proteomes" id="UP000295210"/>
    </source>
</evidence>
<dbReference type="Gene3D" id="3.60.20.10">
    <property type="entry name" value="Glutamine Phosphoribosylpyrophosphate, subunit 1, domain 1"/>
    <property type="match status" value="1"/>
</dbReference>
<dbReference type="GO" id="GO:0051603">
    <property type="term" value="P:proteolysis involved in protein catabolic process"/>
    <property type="evidence" value="ECO:0007669"/>
    <property type="project" value="InterPro"/>
</dbReference>
<dbReference type="EMBL" id="SMGK01000003">
    <property type="protein sequence ID" value="TCK72700.1"/>
    <property type="molecule type" value="Genomic_DNA"/>
</dbReference>
<dbReference type="SUPFAM" id="SSF56235">
    <property type="entry name" value="N-terminal nucleophile aminohydrolases (Ntn hydrolases)"/>
    <property type="match status" value="1"/>
</dbReference>
<dbReference type="PIRSF" id="PIRSF009120">
    <property type="entry name" value="UCP009120_prtse"/>
    <property type="match status" value="1"/>
</dbReference>
<protein>
    <submittedName>
        <fullName evidence="1">Putative proteasome-type protease</fullName>
    </submittedName>
</protein>
<dbReference type="GO" id="GO:0008233">
    <property type="term" value="F:peptidase activity"/>
    <property type="evidence" value="ECO:0007669"/>
    <property type="project" value="UniProtKB-KW"/>
</dbReference>
<dbReference type="GO" id="GO:0005839">
    <property type="term" value="C:proteasome core complex"/>
    <property type="evidence" value="ECO:0007669"/>
    <property type="project" value="InterPro"/>
</dbReference>
<sequence>MTYCVGILTHQGLVMASDSRTNAGYDQVNLCRKMHTFVEPGERSFCILTSGSLSLTQSVITLLRDEFDAGEGLAKARNFYAAARAVGECVRRVAELDRSALERDEFNFNINLLLGGQIKGEAPQLYLIYPQGNPLSVTRDSPYMQIGEVKYGRPILDRGIEAGATTLEVAAMYALLSFDATMRSNVTVGPPIEMLLYENDALEFDRYRRFKADDPELNVIHRQWERSLRRAVEELPAITFKACLPDTP</sequence>
<reference evidence="1 2" key="1">
    <citation type="submission" date="2019-03" db="EMBL/GenBank/DDBJ databases">
        <title>Genomic Encyclopedia of Type Strains, Phase IV (KMG-IV): sequencing the most valuable type-strain genomes for metagenomic binning, comparative biology and taxonomic classification.</title>
        <authorList>
            <person name="Goeker M."/>
        </authorList>
    </citation>
    <scope>NUCLEOTIDE SEQUENCE [LARGE SCALE GENOMIC DNA]</scope>
    <source>
        <strain evidence="1 2">DSM 103428</strain>
    </source>
</reference>
<dbReference type="RefSeq" id="WP_131996417.1">
    <property type="nucleotide sequence ID" value="NZ_SMGK01000003.1"/>
</dbReference>
<proteinExistence type="predicted"/>
<organism evidence="1 2">
    <name type="scientific">Acidipila rosea</name>
    <dbReference type="NCBI Taxonomy" id="768535"/>
    <lineage>
        <taxon>Bacteria</taxon>
        <taxon>Pseudomonadati</taxon>
        <taxon>Acidobacteriota</taxon>
        <taxon>Terriglobia</taxon>
        <taxon>Terriglobales</taxon>
        <taxon>Acidobacteriaceae</taxon>
        <taxon>Acidipila</taxon>
    </lineage>
</organism>
<dbReference type="Pfam" id="PF00227">
    <property type="entry name" value="Proteasome"/>
    <property type="match status" value="1"/>
</dbReference>
<dbReference type="InterPro" id="IPR001353">
    <property type="entry name" value="Proteasome_sua/b"/>
</dbReference>
<comment type="caution">
    <text evidence="1">The sequence shown here is derived from an EMBL/GenBank/DDBJ whole genome shotgun (WGS) entry which is preliminary data.</text>
</comment>